<accession>A0ABQ1G360</accession>
<dbReference type="SUPFAM" id="SSF47175">
    <property type="entry name" value="Cytochromes"/>
    <property type="match status" value="1"/>
</dbReference>
<dbReference type="PROSITE" id="PS51009">
    <property type="entry name" value="CYTCII"/>
    <property type="match status" value="1"/>
</dbReference>
<keyword evidence="4" id="KW-0249">Electron transport</keyword>
<protein>
    <recommendedName>
        <fullName evidence="9">Cytochrome c</fullName>
    </recommendedName>
</protein>
<dbReference type="PRINTS" id="PR00608">
    <property type="entry name" value="CYTCHROMECII"/>
</dbReference>
<dbReference type="Pfam" id="PF01322">
    <property type="entry name" value="Cytochrom_C_2"/>
    <property type="match status" value="1"/>
</dbReference>
<dbReference type="Proteomes" id="UP000618591">
    <property type="component" value="Unassembled WGS sequence"/>
</dbReference>
<dbReference type="Gene3D" id="1.20.120.10">
    <property type="entry name" value="Cytochrome c/b562"/>
    <property type="match status" value="1"/>
</dbReference>
<evidence type="ECO:0000256" key="2">
    <source>
        <dbReference type="ARBA" id="ARBA00022617"/>
    </source>
</evidence>
<proteinExistence type="predicted"/>
<evidence type="ECO:0000256" key="3">
    <source>
        <dbReference type="ARBA" id="ARBA00022723"/>
    </source>
</evidence>
<dbReference type="InterPro" id="IPR010980">
    <property type="entry name" value="Cyt_c/b562"/>
</dbReference>
<evidence type="ECO:0000256" key="4">
    <source>
        <dbReference type="ARBA" id="ARBA00022982"/>
    </source>
</evidence>
<keyword evidence="1" id="KW-0813">Transport</keyword>
<keyword evidence="8" id="KW-1185">Reference proteome</keyword>
<keyword evidence="6" id="KW-0732">Signal</keyword>
<feature type="signal peptide" evidence="6">
    <location>
        <begin position="1"/>
        <end position="19"/>
    </location>
</feature>
<organism evidence="7 8">
    <name type="scientific">Sphingomonas psychrolutea</name>
    <dbReference type="NCBI Taxonomy" id="1259676"/>
    <lineage>
        <taxon>Bacteria</taxon>
        <taxon>Pseudomonadati</taxon>
        <taxon>Pseudomonadota</taxon>
        <taxon>Alphaproteobacteria</taxon>
        <taxon>Sphingomonadales</taxon>
        <taxon>Sphingomonadaceae</taxon>
        <taxon>Sphingomonas</taxon>
    </lineage>
</organism>
<evidence type="ECO:0000313" key="7">
    <source>
        <dbReference type="EMBL" id="GGA35026.1"/>
    </source>
</evidence>
<dbReference type="PIRSF" id="PIRSF000027">
    <property type="entry name" value="Cytc_c_prime"/>
    <property type="match status" value="1"/>
</dbReference>
<name>A0ABQ1G360_9SPHN</name>
<dbReference type="InterPro" id="IPR015984">
    <property type="entry name" value="Cyt_c_prime_subgr"/>
</dbReference>
<evidence type="ECO:0000256" key="1">
    <source>
        <dbReference type="ARBA" id="ARBA00022448"/>
    </source>
</evidence>
<reference evidence="8" key="1">
    <citation type="journal article" date="2019" name="Int. J. Syst. Evol. Microbiol.">
        <title>The Global Catalogue of Microorganisms (GCM) 10K type strain sequencing project: providing services to taxonomists for standard genome sequencing and annotation.</title>
        <authorList>
            <consortium name="The Broad Institute Genomics Platform"/>
            <consortium name="The Broad Institute Genome Sequencing Center for Infectious Disease"/>
            <person name="Wu L."/>
            <person name="Ma J."/>
        </authorList>
    </citation>
    <scope>NUCLEOTIDE SEQUENCE [LARGE SCALE GENOMIC DNA]</scope>
    <source>
        <strain evidence="8">CGMCC 1.10106</strain>
    </source>
</reference>
<gene>
    <name evidence="7" type="ORF">GCM10011395_01680</name>
</gene>
<comment type="caution">
    <text evidence="7">The sequence shown here is derived from an EMBL/GenBank/DDBJ whole genome shotgun (WGS) entry which is preliminary data.</text>
</comment>
<dbReference type="InterPro" id="IPR002321">
    <property type="entry name" value="Cyt_c_II"/>
</dbReference>
<dbReference type="RefSeq" id="WP_188444876.1">
    <property type="nucleotide sequence ID" value="NZ_BMDW01000001.1"/>
</dbReference>
<keyword evidence="2" id="KW-0349">Heme</keyword>
<evidence type="ECO:0000313" key="8">
    <source>
        <dbReference type="Proteomes" id="UP000618591"/>
    </source>
</evidence>
<dbReference type="EMBL" id="BMDW01000001">
    <property type="protein sequence ID" value="GGA35026.1"/>
    <property type="molecule type" value="Genomic_DNA"/>
</dbReference>
<evidence type="ECO:0000256" key="6">
    <source>
        <dbReference type="SAM" id="SignalP"/>
    </source>
</evidence>
<evidence type="ECO:0000256" key="5">
    <source>
        <dbReference type="ARBA" id="ARBA00023004"/>
    </source>
</evidence>
<sequence length="160" mass="15772">MRLATLILPTLLIAGGGVAALAQTAPAVAPAASSPASDIVQGRRAAFRLSGATLGNLKAAAARGDDLTKVAGQARALAGWARAIPGMFPAGSNVAPSEALPNVWTDRAGFAAKAADYAAAADKLAELAKAGDTAGFTAQVDAVGKTCGACHAVYHVPPKA</sequence>
<dbReference type="InterPro" id="IPR012127">
    <property type="entry name" value="Cyt_c_prime"/>
</dbReference>
<keyword evidence="3" id="KW-0479">Metal-binding</keyword>
<feature type="chain" id="PRO_5046579014" description="Cytochrome c" evidence="6">
    <location>
        <begin position="20"/>
        <end position="160"/>
    </location>
</feature>
<evidence type="ECO:0008006" key="9">
    <source>
        <dbReference type="Google" id="ProtNLM"/>
    </source>
</evidence>
<keyword evidence="5" id="KW-0408">Iron</keyword>